<proteinExistence type="predicted"/>
<name>A0A125W9E3_ENTFL</name>
<organism evidence="3 4">
    <name type="scientific">Enterococcus faecalis TX4248</name>
    <dbReference type="NCBI Taxonomy" id="749495"/>
    <lineage>
        <taxon>Bacteria</taxon>
        <taxon>Bacillati</taxon>
        <taxon>Bacillota</taxon>
        <taxon>Bacilli</taxon>
        <taxon>Lactobacillales</taxon>
        <taxon>Enterococcaceae</taxon>
        <taxon>Enterococcus</taxon>
    </lineage>
</organism>
<keyword evidence="2" id="KW-0812">Transmembrane</keyword>
<feature type="coiled-coil region" evidence="1">
    <location>
        <begin position="45"/>
        <end position="72"/>
    </location>
</feature>
<keyword evidence="2" id="KW-0472">Membrane</keyword>
<evidence type="ECO:0000313" key="4">
    <source>
        <dbReference type="Proteomes" id="UP000004846"/>
    </source>
</evidence>
<reference evidence="4" key="1">
    <citation type="submission" date="2010-07" db="EMBL/GenBank/DDBJ databases">
        <authorList>
            <person name="Weinstock G."/>
            <person name="Sodergren E."/>
            <person name="Clifton S."/>
            <person name="Fulton L."/>
            <person name="Fulton B."/>
            <person name="Courtney L."/>
            <person name="Fronick C."/>
            <person name="Harrison M."/>
            <person name="Strong C."/>
            <person name="Farmer C."/>
            <person name="Delahaunty K."/>
            <person name="Markovic C."/>
            <person name="Hall O."/>
            <person name="Minx P."/>
            <person name="Tomlinson C."/>
            <person name="Mitreva M."/>
            <person name="Hou S."/>
            <person name="Chen J."/>
            <person name="Wollam A."/>
            <person name="Pepin K.H."/>
            <person name="Johnson M."/>
            <person name="Bhonagiri V."/>
            <person name="Zhang X."/>
            <person name="Suruliraj S."/>
            <person name="Warren W."/>
            <person name="Chinwalla A."/>
            <person name="Mardis E.R."/>
            <person name="Wilson R.K."/>
        </authorList>
    </citation>
    <scope>NUCLEOTIDE SEQUENCE [LARGE SCALE GENOMIC DNA]</scope>
    <source>
        <strain evidence="4">TX4248</strain>
    </source>
</reference>
<dbReference type="AlphaFoldDB" id="A0A125W9E3"/>
<dbReference type="Proteomes" id="UP000004846">
    <property type="component" value="Unassembled WGS sequence"/>
</dbReference>
<protein>
    <submittedName>
        <fullName evidence="3">Uncharacterized protein</fullName>
    </submittedName>
</protein>
<evidence type="ECO:0000313" key="3">
    <source>
        <dbReference type="EMBL" id="EFM83935.1"/>
    </source>
</evidence>
<dbReference type="HOGENOM" id="CLU_1265311_0_0_9"/>
<accession>A0A125W9E3</accession>
<dbReference type="EMBL" id="AEBR01000009">
    <property type="protein sequence ID" value="EFM83935.1"/>
    <property type="molecule type" value="Genomic_DNA"/>
</dbReference>
<feature type="transmembrane region" description="Helical" evidence="2">
    <location>
        <begin position="156"/>
        <end position="177"/>
    </location>
</feature>
<sequence length="247" mass="27069">MNIYFFSRRKLLIGGIILKKRICITTGVAMLLGLSPILTTGATVYANEESNYVQVNSTTKELEQRMEALANQYKGVSLFETEFNKENMTPVQLELYNKVLDLQYDIALQNGSTNGMSREQYKQYLSNAMQGFIIQPRNAGHGLISVDVLGTVLDTALNVVLIIGGFGSVSAMVKALGQEGAKKFVKKEMIPVIIKESEKLGIKGAKNYLQDKAVGLIISAILSPGKQAAKLLDSIDKIPNNGYIELT</sequence>
<evidence type="ECO:0000256" key="1">
    <source>
        <dbReference type="SAM" id="Coils"/>
    </source>
</evidence>
<keyword evidence="2" id="KW-1133">Transmembrane helix</keyword>
<evidence type="ECO:0000256" key="2">
    <source>
        <dbReference type="SAM" id="Phobius"/>
    </source>
</evidence>
<feature type="transmembrane region" description="Helical" evidence="2">
    <location>
        <begin position="21"/>
        <end position="46"/>
    </location>
</feature>
<comment type="caution">
    <text evidence="3">The sequence shown here is derived from an EMBL/GenBank/DDBJ whole genome shotgun (WGS) entry which is preliminary data.</text>
</comment>
<keyword evidence="1" id="KW-0175">Coiled coil</keyword>
<gene>
    <name evidence="3" type="ORF">HMPREF9498_00387</name>
</gene>